<feature type="compositionally biased region" description="Acidic residues" evidence="1">
    <location>
        <begin position="85"/>
        <end position="96"/>
    </location>
</feature>
<name>A0AAX4JSA0_9TREE</name>
<dbReference type="GeneID" id="91093367"/>
<dbReference type="Proteomes" id="UP001355207">
    <property type="component" value="Chromosome 3"/>
</dbReference>
<evidence type="ECO:0000256" key="1">
    <source>
        <dbReference type="SAM" id="MobiDB-lite"/>
    </source>
</evidence>
<proteinExistence type="predicted"/>
<feature type="region of interest" description="Disordered" evidence="1">
    <location>
        <begin position="391"/>
        <end position="423"/>
    </location>
</feature>
<feature type="compositionally biased region" description="Polar residues" evidence="1">
    <location>
        <begin position="1"/>
        <end position="11"/>
    </location>
</feature>
<keyword evidence="3" id="KW-1185">Reference proteome</keyword>
<organism evidence="2 3">
    <name type="scientific">Kwoniella dendrophila CBS 6074</name>
    <dbReference type="NCBI Taxonomy" id="1295534"/>
    <lineage>
        <taxon>Eukaryota</taxon>
        <taxon>Fungi</taxon>
        <taxon>Dikarya</taxon>
        <taxon>Basidiomycota</taxon>
        <taxon>Agaricomycotina</taxon>
        <taxon>Tremellomycetes</taxon>
        <taxon>Tremellales</taxon>
        <taxon>Cryptococcaceae</taxon>
        <taxon>Kwoniella</taxon>
    </lineage>
</organism>
<dbReference type="RefSeq" id="XP_066074566.1">
    <property type="nucleotide sequence ID" value="XM_066218469.1"/>
</dbReference>
<protein>
    <submittedName>
        <fullName evidence="2">Uncharacterized protein</fullName>
    </submittedName>
</protein>
<feature type="region of interest" description="Disordered" evidence="1">
    <location>
        <begin position="1"/>
        <end position="143"/>
    </location>
</feature>
<feature type="compositionally biased region" description="Basic and acidic residues" evidence="1">
    <location>
        <begin position="97"/>
        <end position="119"/>
    </location>
</feature>
<accession>A0AAX4JSA0</accession>
<evidence type="ECO:0000313" key="2">
    <source>
        <dbReference type="EMBL" id="WWC87803.1"/>
    </source>
</evidence>
<feature type="compositionally biased region" description="Basic and acidic residues" evidence="1">
    <location>
        <begin position="65"/>
        <end position="84"/>
    </location>
</feature>
<dbReference type="AlphaFoldDB" id="A0AAX4JSA0"/>
<feature type="compositionally biased region" description="Basic and acidic residues" evidence="1">
    <location>
        <begin position="12"/>
        <end position="30"/>
    </location>
</feature>
<feature type="compositionally biased region" description="Basic and acidic residues" evidence="1">
    <location>
        <begin position="391"/>
        <end position="414"/>
    </location>
</feature>
<dbReference type="PANTHER" id="PTHR34776:SF1">
    <property type="entry name" value="F17F16.3 PROTEIN"/>
    <property type="match status" value="1"/>
</dbReference>
<dbReference type="EMBL" id="CP144100">
    <property type="protein sequence ID" value="WWC87803.1"/>
    <property type="molecule type" value="Genomic_DNA"/>
</dbReference>
<evidence type="ECO:0000313" key="3">
    <source>
        <dbReference type="Proteomes" id="UP001355207"/>
    </source>
</evidence>
<gene>
    <name evidence="2" type="ORF">L201_002695</name>
</gene>
<sequence length="423" mass="47789">MVSTRSKGQSTLDEHVVTAKEDNHAGEKRPPSSKGSNLNRSSKKAKKEHDVAEAKEFDIAVQGEPTHETKKEEDKLEKGTKDDIKEEQENDEDNKEEEVKEKEDNVKEKEEKDKEDLKVAESQQKGSEVTTTEAQDEEPRHGTLESGHIYFLYRPKIETEEAESLDDISKFHILLIPQSGPHAKGHYHRIIEVGKKKLPDPGAKHQVIWGLVGSVGNDKSTLKDSFGSYTYETKTRGTRHQGAARPAARGHYILHSPRDELADSPDHNRQRDFKCLLAYEITLPTHEDFGQVQKELGIEEKGAIVLQVKDPNAENRNNPRAAGIPKEKRAQYPKHLQDIFHNRRFIPANPVSFLDYQGAELLIITSPHELHDSLGGEHGQGDKVEQDLDQDAKHEKVNIDESMKELGLNKKDFPEDALEGNWA</sequence>
<reference evidence="2 3" key="1">
    <citation type="submission" date="2024-01" db="EMBL/GenBank/DDBJ databases">
        <title>Comparative genomics of Cryptococcus and Kwoniella reveals pathogenesis evolution and contrasting modes of karyotype evolution via chromosome fusion or intercentromeric recombination.</title>
        <authorList>
            <person name="Coelho M.A."/>
            <person name="David-Palma M."/>
            <person name="Shea T."/>
            <person name="Bowers K."/>
            <person name="McGinley-Smith S."/>
            <person name="Mohammad A.W."/>
            <person name="Gnirke A."/>
            <person name="Yurkov A.M."/>
            <person name="Nowrousian M."/>
            <person name="Sun S."/>
            <person name="Cuomo C.A."/>
            <person name="Heitman J."/>
        </authorList>
    </citation>
    <scope>NUCLEOTIDE SEQUENCE [LARGE SCALE GENOMIC DNA]</scope>
    <source>
        <strain evidence="2 3">CBS 6074</strain>
    </source>
</reference>
<feature type="compositionally biased region" description="Basic and acidic residues" evidence="1">
    <location>
        <begin position="47"/>
        <end position="58"/>
    </location>
</feature>
<feature type="compositionally biased region" description="Polar residues" evidence="1">
    <location>
        <begin position="122"/>
        <end position="133"/>
    </location>
</feature>
<dbReference type="PANTHER" id="PTHR34776">
    <property type="entry name" value="F17F16.3 PROTEIN"/>
    <property type="match status" value="1"/>
</dbReference>